<evidence type="ECO:0000313" key="4">
    <source>
        <dbReference type="Proteomes" id="UP000075880"/>
    </source>
</evidence>
<proteinExistence type="predicted"/>
<dbReference type="SUPFAM" id="SSF46938">
    <property type="entry name" value="CRAL/TRIO N-terminal domain"/>
    <property type="match status" value="1"/>
</dbReference>
<dbReference type="InterPro" id="IPR011074">
    <property type="entry name" value="CRAL/TRIO_N_dom"/>
</dbReference>
<dbReference type="InterPro" id="IPR036865">
    <property type="entry name" value="CRAL-TRIO_dom_sf"/>
</dbReference>
<dbReference type="SMART" id="SM00516">
    <property type="entry name" value="SEC14"/>
    <property type="match status" value="1"/>
</dbReference>
<dbReference type="Gene3D" id="1.20.5.1200">
    <property type="entry name" value="Alpha-tocopherol transfer"/>
    <property type="match status" value="1"/>
</dbReference>
<feature type="region of interest" description="Disordered" evidence="1">
    <location>
        <begin position="279"/>
        <end position="310"/>
    </location>
</feature>
<keyword evidence="4" id="KW-1185">Reference proteome</keyword>
<dbReference type="GO" id="GO:1902936">
    <property type="term" value="F:phosphatidylinositol bisphosphate binding"/>
    <property type="evidence" value="ECO:0007669"/>
    <property type="project" value="TreeGrafter"/>
</dbReference>
<dbReference type="PRINTS" id="PR00180">
    <property type="entry name" value="CRETINALDHBP"/>
</dbReference>
<protein>
    <recommendedName>
        <fullName evidence="2">CRAL-TRIO domain-containing protein</fullName>
    </recommendedName>
</protein>
<dbReference type="InterPro" id="IPR036273">
    <property type="entry name" value="CRAL/TRIO_N_dom_sf"/>
</dbReference>
<name>A0AAG5DNW5_ANOAO</name>
<sequence>MPDIRPLSAALAKKAADELFEKEERLDEDLAALRTWLAKSPHIKSRTDDQFLMMFLRGSKHSLERAKEKLDMYYAVRTALPELMRNRDPEDAKLKELMHLGMAVPLPNTVTPDGPRIILVRPGVYDPSKFTIQEVFRYNTMMTDIMMKEDDNLIVAGQMGILDLSNCTMAHFLQFSPSFVKKATMWSQEGSPLRQKGFHYVNTPSGFEIVYNMFKNFLNEKNRSRLYVHGSNLESLYEYIPKSMLPAEYGGDAGPIQGIVDAWAKKVLSYKQYFQEDEQYGTDEKKRPGRPKNADNLFGLEGSFRKLEVD</sequence>
<dbReference type="PROSITE" id="PS50191">
    <property type="entry name" value="CRAL_TRIO"/>
    <property type="match status" value="1"/>
</dbReference>
<organism evidence="3 4">
    <name type="scientific">Anopheles atroparvus</name>
    <name type="common">European mosquito</name>
    <dbReference type="NCBI Taxonomy" id="41427"/>
    <lineage>
        <taxon>Eukaryota</taxon>
        <taxon>Metazoa</taxon>
        <taxon>Ecdysozoa</taxon>
        <taxon>Arthropoda</taxon>
        <taxon>Hexapoda</taxon>
        <taxon>Insecta</taxon>
        <taxon>Pterygota</taxon>
        <taxon>Neoptera</taxon>
        <taxon>Endopterygota</taxon>
        <taxon>Diptera</taxon>
        <taxon>Nematocera</taxon>
        <taxon>Culicoidea</taxon>
        <taxon>Culicidae</taxon>
        <taxon>Anophelinae</taxon>
        <taxon>Anopheles</taxon>
    </lineage>
</organism>
<dbReference type="PANTHER" id="PTHR10174:SF216">
    <property type="entry name" value="CRAL-TRIO DOMAIN-CONTAINING PROTEIN-RELATED"/>
    <property type="match status" value="1"/>
</dbReference>
<evidence type="ECO:0000259" key="2">
    <source>
        <dbReference type="PROSITE" id="PS50191"/>
    </source>
</evidence>
<dbReference type="PANTHER" id="PTHR10174">
    <property type="entry name" value="ALPHA-TOCOPHEROL TRANSFER PROTEIN-RELATED"/>
    <property type="match status" value="1"/>
</dbReference>
<dbReference type="EnsemblMetazoa" id="ENSAATROPT013943">
    <property type="protein sequence ID" value="ENSAATROPP012700"/>
    <property type="gene ID" value="ENSAATROPG011317"/>
</dbReference>
<accession>A0AAG5DNW5</accession>
<dbReference type="Gene3D" id="3.40.525.10">
    <property type="entry name" value="CRAL-TRIO lipid binding domain"/>
    <property type="match status" value="1"/>
</dbReference>
<reference evidence="3" key="1">
    <citation type="submission" date="2024-04" db="UniProtKB">
        <authorList>
            <consortium name="EnsemblMetazoa"/>
        </authorList>
    </citation>
    <scope>IDENTIFICATION</scope>
    <source>
        <strain evidence="3">EBRO</strain>
    </source>
</reference>
<dbReference type="CDD" id="cd00170">
    <property type="entry name" value="SEC14"/>
    <property type="match status" value="1"/>
</dbReference>
<dbReference type="GO" id="GO:0016020">
    <property type="term" value="C:membrane"/>
    <property type="evidence" value="ECO:0007669"/>
    <property type="project" value="TreeGrafter"/>
</dbReference>
<evidence type="ECO:0000313" key="3">
    <source>
        <dbReference type="EnsemblMetazoa" id="ENSAATROPP012700"/>
    </source>
</evidence>
<dbReference type="SMART" id="SM01100">
    <property type="entry name" value="CRAL_TRIO_N"/>
    <property type="match status" value="1"/>
</dbReference>
<dbReference type="Pfam" id="PF00650">
    <property type="entry name" value="CRAL_TRIO"/>
    <property type="match status" value="1"/>
</dbReference>
<dbReference type="Proteomes" id="UP000075880">
    <property type="component" value="Unassembled WGS sequence"/>
</dbReference>
<dbReference type="AlphaFoldDB" id="A0AAG5DNW5"/>
<evidence type="ECO:0000256" key="1">
    <source>
        <dbReference type="SAM" id="MobiDB-lite"/>
    </source>
</evidence>
<dbReference type="Gene3D" id="1.10.8.20">
    <property type="entry name" value="N-terminal domain of phosphatidylinositol transfer protein sec14p"/>
    <property type="match status" value="1"/>
</dbReference>
<dbReference type="InterPro" id="IPR001251">
    <property type="entry name" value="CRAL-TRIO_dom"/>
</dbReference>
<feature type="domain" description="CRAL-TRIO" evidence="2">
    <location>
        <begin position="90"/>
        <end position="257"/>
    </location>
</feature>
<dbReference type="SUPFAM" id="SSF52087">
    <property type="entry name" value="CRAL/TRIO domain"/>
    <property type="match status" value="1"/>
</dbReference>